<keyword evidence="4" id="KW-0443">Lipid metabolism</keyword>
<name>A0ABQ0TL06_9BACL</name>
<protein>
    <recommendedName>
        <fullName evidence="8">GNAT family N-acetyltransferase</fullName>
    </recommendedName>
</protein>
<reference evidence="6 7" key="1">
    <citation type="submission" date="2019-06" db="EMBL/GenBank/DDBJ databases">
        <title>Whole genome shotgun sequence of Brevibacillus reuszeri NBRC 15719.</title>
        <authorList>
            <person name="Hosoyama A."/>
            <person name="Uohara A."/>
            <person name="Ohji S."/>
            <person name="Ichikawa N."/>
        </authorList>
    </citation>
    <scope>NUCLEOTIDE SEQUENCE [LARGE SCALE GENOMIC DNA]</scope>
    <source>
        <strain evidence="6 7">NBRC 15719</strain>
    </source>
</reference>
<evidence type="ECO:0000256" key="2">
    <source>
        <dbReference type="ARBA" id="ARBA00022516"/>
    </source>
</evidence>
<evidence type="ECO:0000256" key="5">
    <source>
        <dbReference type="ARBA" id="ARBA00023315"/>
    </source>
</evidence>
<evidence type="ECO:0008006" key="8">
    <source>
        <dbReference type="Google" id="ProtNLM"/>
    </source>
</evidence>
<proteinExistence type="predicted"/>
<comment type="caution">
    <text evidence="6">The sequence shown here is derived from an EMBL/GenBank/DDBJ whole genome shotgun (WGS) entry which is preliminary data.</text>
</comment>
<dbReference type="EMBL" id="BJON01000009">
    <property type="protein sequence ID" value="GED68605.1"/>
    <property type="molecule type" value="Genomic_DNA"/>
</dbReference>
<evidence type="ECO:0000256" key="4">
    <source>
        <dbReference type="ARBA" id="ARBA00023098"/>
    </source>
</evidence>
<dbReference type="Proteomes" id="UP000319578">
    <property type="component" value="Unassembled WGS sequence"/>
</dbReference>
<dbReference type="InterPro" id="IPR016181">
    <property type="entry name" value="Acyl_CoA_acyltransferase"/>
</dbReference>
<gene>
    <name evidence="6" type="ORF">BRE01_23070</name>
</gene>
<keyword evidence="5" id="KW-0012">Acyltransferase</keyword>
<keyword evidence="3" id="KW-0808">Transferase</keyword>
<evidence type="ECO:0000256" key="3">
    <source>
        <dbReference type="ARBA" id="ARBA00022679"/>
    </source>
</evidence>
<dbReference type="RefSeq" id="WP_049742064.1">
    <property type="nucleotide sequence ID" value="NZ_BJON01000009.1"/>
</dbReference>
<dbReference type="InterPro" id="IPR052351">
    <property type="entry name" value="Ornithine_N-alpha-AT"/>
</dbReference>
<comment type="pathway">
    <text evidence="1">Lipid metabolism.</text>
</comment>
<dbReference type="SUPFAM" id="SSF55729">
    <property type="entry name" value="Acyl-CoA N-acyltransferases (Nat)"/>
    <property type="match status" value="1"/>
</dbReference>
<evidence type="ECO:0000256" key="1">
    <source>
        <dbReference type="ARBA" id="ARBA00005189"/>
    </source>
</evidence>
<organism evidence="6 7">
    <name type="scientific">Brevibacillus reuszeri</name>
    <dbReference type="NCBI Taxonomy" id="54915"/>
    <lineage>
        <taxon>Bacteria</taxon>
        <taxon>Bacillati</taxon>
        <taxon>Bacillota</taxon>
        <taxon>Bacilli</taxon>
        <taxon>Bacillales</taxon>
        <taxon>Paenibacillaceae</taxon>
        <taxon>Brevibacillus</taxon>
    </lineage>
</organism>
<accession>A0ABQ0TL06</accession>
<keyword evidence="7" id="KW-1185">Reference proteome</keyword>
<evidence type="ECO:0000313" key="6">
    <source>
        <dbReference type="EMBL" id="GED68605.1"/>
    </source>
</evidence>
<dbReference type="PANTHER" id="PTHR37323">
    <property type="entry name" value="GCN5-RELATED N-ACETYLTRANSFERASE"/>
    <property type="match status" value="1"/>
</dbReference>
<dbReference type="PANTHER" id="PTHR37323:SF1">
    <property type="entry name" value="L-ORNITHINE N(ALPHA)-ACYLTRANSFERASE"/>
    <property type="match status" value="1"/>
</dbReference>
<keyword evidence="2" id="KW-0444">Lipid biosynthesis</keyword>
<sequence length="128" mass="14680">MRNEGMRLEQGQVPLAVKLADHDDERQQVWKLRYAAFIEEAGLANGENDRKLDQDHFDDWCDHLILKEEETGRVVGTYRLMPGKKAVMNGGFFSETLFDLGQSPLPRTRMLELGRSCVDPAYRNGRVI</sequence>
<evidence type="ECO:0000313" key="7">
    <source>
        <dbReference type="Proteomes" id="UP000319578"/>
    </source>
</evidence>
<dbReference type="Pfam" id="PF13444">
    <property type="entry name" value="Acetyltransf_5"/>
    <property type="match status" value="1"/>
</dbReference>
<dbReference type="Gene3D" id="3.40.630.30">
    <property type="match status" value="1"/>
</dbReference>